<dbReference type="RefSeq" id="WP_220209836.1">
    <property type="nucleotide sequence ID" value="NZ_BNJK01000002.1"/>
</dbReference>
<dbReference type="Proteomes" id="UP000597444">
    <property type="component" value="Unassembled WGS sequence"/>
</dbReference>
<feature type="domain" description="Gfo/Idh/MocA-like oxidoreductase N-terminal" evidence="1">
    <location>
        <begin position="6"/>
        <end position="127"/>
    </location>
</feature>
<dbReference type="GO" id="GO:0000166">
    <property type="term" value="F:nucleotide binding"/>
    <property type="evidence" value="ECO:0007669"/>
    <property type="project" value="InterPro"/>
</dbReference>
<evidence type="ECO:0000313" key="2">
    <source>
        <dbReference type="EMBL" id="GHO99183.1"/>
    </source>
</evidence>
<accession>A0A8J3IRU3</accession>
<comment type="caution">
    <text evidence="2">The sequence shown here is derived from an EMBL/GenBank/DDBJ whole genome shotgun (WGS) entry which is preliminary data.</text>
</comment>
<dbReference type="PANTHER" id="PTHR43708:SF4">
    <property type="entry name" value="OXIDOREDUCTASE YCEM-RELATED"/>
    <property type="match status" value="1"/>
</dbReference>
<dbReference type="EMBL" id="BNJK01000002">
    <property type="protein sequence ID" value="GHO99183.1"/>
    <property type="molecule type" value="Genomic_DNA"/>
</dbReference>
<dbReference type="AlphaFoldDB" id="A0A8J3IRU3"/>
<dbReference type="Gene3D" id="3.40.50.720">
    <property type="entry name" value="NAD(P)-binding Rossmann-like Domain"/>
    <property type="match status" value="1"/>
</dbReference>
<proteinExistence type="predicted"/>
<dbReference type="InterPro" id="IPR000683">
    <property type="entry name" value="Gfo/Idh/MocA-like_OxRdtase_N"/>
</dbReference>
<sequence length="353" mass="38990">MTRPTIGFIGTGMMGQIAHLANYAQLRDRGECVIAGVTDLKASLARAVAEKYLISQVYESDEALLADPGIDAVICVQQWPNNYQLVTRILNAGKSVLTEKPMVGRVDEAEELVALAESKGVYYAVGFMKRYDTGVELAKQLFMELQESRELGALLAIDAHCNGGDWIQNAGTPISVDDPTPLPPLQPTFPDACQTPEQRAAYHYLVNIFSHNINLCHHFLDAEMSVRAAQFRGDRAMQALLRCGDVAVTVRGSVSAAHEWREHLVLTFERGELAIHTPTPLNRQSSARVTLLHREKSGFATTEYHAPVAWAFFREAEGFVQALAGQAPLRAPAEKCLWDVRVMDRIITVAEVF</sequence>
<name>A0A8J3IRU3_9CHLR</name>
<protein>
    <recommendedName>
        <fullName evidence="1">Gfo/Idh/MocA-like oxidoreductase N-terminal domain-containing protein</fullName>
    </recommendedName>
</protein>
<dbReference type="InterPro" id="IPR051317">
    <property type="entry name" value="Gfo/Idh/MocA_oxidoreduct"/>
</dbReference>
<evidence type="ECO:0000313" key="3">
    <source>
        <dbReference type="Proteomes" id="UP000597444"/>
    </source>
</evidence>
<dbReference type="Pfam" id="PF01408">
    <property type="entry name" value="GFO_IDH_MocA"/>
    <property type="match status" value="1"/>
</dbReference>
<reference evidence="2" key="1">
    <citation type="submission" date="2020-10" db="EMBL/GenBank/DDBJ databases">
        <title>Taxonomic study of unclassified bacteria belonging to the class Ktedonobacteria.</title>
        <authorList>
            <person name="Yabe S."/>
            <person name="Wang C.M."/>
            <person name="Zheng Y."/>
            <person name="Sakai Y."/>
            <person name="Cavaletti L."/>
            <person name="Monciardini P."/>
            <person name="Donadio S."/>
        </authorList>
    </citation>
    <scope>NUCLEOTIDE SEQUENCE</scope>
    <source>
        <strain evidence="2">ID150040</strain>
    </source>
</reference>
<organism evidence="2 3">
    <name type="scientific">Reticulibacter mediterranei</name>
    <dbReference type="NCBI Taxonomy" id="2778369"/>
    <lineage>
        <taxon>Bacteria</taxon>
        <taxon>Bacillati</taxon>
        <taxon>Chloroflexota</taxon>
        <taxon>Ktedonobacteria</taxon>
        <taxon>Ktedonobacterales</taxon>
        <taxon>Reticulibacteraceae</taxon>
        <taxon>Reticulibacter</taxon>
    </lineage>
</organism>
<gene>
    <name evidence="2" type="ORF">KSF_092310</name>
</gene>
<dbReference type="PANTHER" id="PTHR43708">
    <property type="entry name" value="CONSERVED EXPRESSED OXIDOREDUCTASE (EUROFUNG)"/>
    <property type="match status" value="1"/>
</dbReference>
<keyword evidence="3" id="KW-1185">Reference proteome</keyword>
<dbReference type="SUPFAM" id="SSF51735">
    <property type="entry name" value="NAD(P)-binding Rossmann-fold domains"/>
    <property type="match status" value="1"/>
</dbReference>
<evidence type="ECO:0000259" key="1">
    <source>
        <dbReference type="Pfam" id="PF01408"/>
    </source>
</evidence>
<dbReference type="InterPro" id="IPR036291">
    <property type="entry name" value="NAD(P)-bd_dom_sf"/>
</dbReference>
<dbReference type="Gene3D" id="3.30.360.10">
    <property type="entry name" value="Dihydrodipicolinate Reductase, domain 2"/>
    <property type="match status" value="1"/>
</dbReference>